<keyword evidence="5 7" id="KW-1133">Transmembrane helix</keyword>
<accession>A0ABT1Y9P6</accession>
<dbReference type="Pfam" id="PF00860">
    <property type="entry name" value="Xan_ur_permease"/>
    <property type="match status" value="1"/>
</dbReference>
<keyword evidence="9" id="KW-1185">Reference proteome</keyword>
<reference evidence="8 9" key="1">
    <citation type="submission" date="2022-08" db="EMBL/GenBank/DDBJ databases">
        <title>Proteogenomics of the novel Dehalobacterium formicoaceticum strain EZ94 highlights a key role of methyltransferases during anaerobic dichloromethane degradation.</title>
        <authorList>
            <person name="Wasmund K."/>
        </authorList>
    </citation>
    <scope>NUCLEOTIDE SEQUENCE [LARGE SCALE GENOMIC DNA]</scope>
    <source>
        <strain evidence="8 9">EZ94</strain>
    </source>
</reference>
<feature type="transmembrane region" description="Helical" evidence="7">
    <location>
        <begin position="85"/>
        <end position="106"/>
    </location>
</feature>
<name>A0ABT1Y9P6_9FIRM</name>
<gene>
    <name evidence="8" type="ORF">NVS47_14220</name>
</gene>
<dbReference type="InterPro" id="IPR006043">
    <property type="entry name" value="NCS2"/>
</dbReference>
<feature type="transmembrane region" description="Helical" evidence="7">
    <location>
        <begin position="56"/>
        <end position="79"/>
    </location>
</feature>
<evidence type="ECO:0000256" key="5">
    <source>
        <dbReference type="ARBA" id="ARBA00022989"/>
    </source>
</evidence>
<proteinExistence type="inferred from homology"/>
<comment type="caution">
    <text evidence="8">The sequence shown here is derived from an EMBL/GenBank/DDBJ whole genome shotgun (WGS) entry which is preliminary data.</text>
</comment>
<comment type="similarity">
    <text evidence="2">Belongs to the nucleobase:cation symporter-2 (NCS2) (TC 2.A.40) family.</text>
</comment>
<evidence type="ECO:0000256" key="3">
    <source>
        <dbReference type="ARBA" id="ARBA00022448"/>
    </source>
</evidence>
<evidence type="ECO:0000256" key="2">
    <source>
        <dbReference type="ARBA" id="ARBA00008821"/>
    </source>
</evidence>
<dbReference type="Proteomes" id="UP001524944">
    <property type="component" value="Unassembled WGS sequence"/>
</dbReference>
<protein>
    <submittedName>
        <fullName evidence="8">Uncharacterized protein</fullName>
    </submittedName>
</protein>
<sequence>MLADWENQTLSVNRVNRGLFSEVLGCTLGSVFGGIATTSYPENIGIIRVSGIGSRYVTLTAGILALILGLLPKVGVFIASIPAPVLSGASTILFGIIAFSGIQMLAGVEWDELNMAVAAPAFIIGLGTMWMPADVLALLPLSIQGIFTQPMLVGLILLIVLNAIINMVIRPYLEKKQDKHDSAKAAV</sequence>
<dbReference type="EMBL" id="JANPWE010000009">
    <property type="protein sequence ID" value="MCR6546654.1"/>
    <property type="molecule type" value="Genomic_DNA"/>
</dbReference>
<organism evidence="8 9">
    <name type="scientific">Dehalobacterium formicoaceticum</name>
    <dbReference type="NCBI Taxonomy" id="51515"/>
    <lineage>
        <taxon>Bacteria</taxon>
        <taxon>Bacillati</taxon>
        <taxon>Bacillota</taxon>
        <taxon>Clostridia</taxon>
        <taxon>Eubacteriales</taxon>
        <taxon>Peptococcaceae</taxon>
        <taxon>Dehalobacterium</taxon>
    </lineage>
</organism>
<keyword evidence="6 7" id="KW-0472">Membrane</keyword>
<evidence type="ECO:0000256" key="7">
    <source>
        <dbReference type="SAM" id="Phobius"/>
    </source>
</evidence>
<evidence type="ECO:0000256" key="4">
    <source>
        <dbReference type="ARBA" id="ARBA00022692"/>
    </source>
</evidence>
<dbReference type="PANTHER" id="PTHR42810">
    <property type="entry name" value="PURINE PERMEASE C1399.01C-RELATED"/>
    <property type="match status" value="1"/>
</dbReference>
<evidence type="ECO:0000256" key="6">
    <source>
        <dbReference type="ARBA" id="ARBA00023136"/>
    </source>
</evidence>
<dbReference type="RefSeq" id="WP_198306525.1">
    <property type="nucleotide sequence ID" value="NZ_CP022121.1"/>
</dbReference>
<feature type="transmembrane region" description="Helical" evidence="7">
    <location>
        <begin position="113"/>
        <end position="131"/>
    </location>
</feature>
<keyword evidence="4 7" id="KW-0812">Transmembrane</keyword>
<keyword evidence="3" id="KW-0813">Transport</keyword>
<comment type="subcellular location">
    <subcellularLocation>
        <location evidence="1">Membrane</location>
        <topology evidence="1">Multi-pass membrane protein</topology>
    </subcellularLocation>
</comment>
<dbReference type="PANTHER" id="PTHR42810:SF2">
    <property type="entry name" value="PURINE PERMEASE C1399.01C-RELATED"/>
    <property type="match status" value="1"/>
</dbReference>
<evidence type="ECO:0000313" key="8">
    <source>
        <dbReference type="EMBL" id="MCR6546654.1"/>
    </source>
</evidence>
<feature type="transmembrane region" description="Helical" evidence="7">
    <location>
        <begin position="151"/>
        <end position="169"/>
    </location>
</feature>
<evidence type="ECO:0000256" key="1">
    <source>
        <dbReference type="ARBA" id="ARBA00004141"/>
    </source>
</evidence>
<evidence type="ECO:0000313" key="9">
    <source>
        <dbReference type="Proteomes" id="UP001524944"/>
    </source>
</evidence>